<evidence type="ECO:0000256" key="1">
    <source>
        <dbReference type="ARBA" id="ARBA00004604"/>
    </source>
</evidence>
<sequence>MELTVEERLAAKKNGFATAPKAYASEESEDEGPTSTKRANKNCPREMTSKKPVARFKEVIQVKKKGTRDPRFSGASGKLNEDLFRKSYAFVEDYKNQELEQVKKQLKKAKSKTRKESLKEELVTRKQERAETKRAGRIREATHKRKREEREAVAQGKNAFYLKRKDKKQVELKAKYEELQESGRLSKFMAKRRKKNANKDHRWLPTQRKTMD</sequence>
<comment type="subcellular location">
    <subcellularLocation>
        <location evidence="1 6">Nucleus</location>
        <location evidence="1 6">Nucleolus</location>
    </subcellularLocation>
</comment>
<evidence type="ECO:0000256" key="4">
    <source>
        <dbReference type="ARBA" id="ARBA00022552"/>
    </source>
</evidence>
<evidence type="ECO:0000256" key="3">
    <source>
        <dbReference type="ARBA" id="ARBA00022517"/>
    </source>
</evidence>
<feature type="compositionally biased region" description="Basic and acidic residues" evidence="7">
    <location>
        <begin position="197"/>
        <end position="212"/>
    </location>
</feature>
<dbReference type="OrthoDB" id="448446at2759"/>
<comment type="subunit">
    <text evidence="6">Associates with 90S and pre-40S pre-ribosomal particles.</text>
</comment>
<comment type="function">
    <text evidence="6">Component of the 90S pre-ribosome involved in the maturation of rRNAs. Required for early cleavages of the pre-RNAs in the 40S ribosomal subunit maturation pathway.</text>
</comment>
<evidence type="ECO:0000256" key="2">
    <source>
        <dbReference type="ARBA" id="ARBA00009418"/>
    </source>
</evidence>
<proteinExistence type="inferred from homology"/>
<dbReference type="Proteomes" id="UP000243217">
    <property type="component" value="Unassembled WGS sequence"/>
</dbReference>
<name>A0A1V9YU59_9STRA</name>
<dbReference type="Pfam" id="PF06102">
    <property type="entry name" value="RRP36"/>
    <property type="match status" value="1"/>
</dbReference>
<feature type="region of interest" description="Disordered" evidence="7">
    <location>
        <begin position="1"/>
        <end position="51"/>
    </location>
</feature>
<dbReference type="EMBL" id="JNBS01002769">
    <property type="protein sequence ID" value="OQR89354.1"/>
    <property type="molecule type" value="Genomic_DNA"/>
</dbReference>
<evidence type="ECO:0000256" key="7">
    <source>
        <dbReference type="SAM" id="MobiDB-lite"/>
    </source>
</evidence>
<dbReference type="InterPro" id="IPR009292">
    <property type="entry name" value="RRP36"/>
</dbReference>
<accession>A0A1V9YU59</accession>
<evidence type="ECO:0000256" key="5">
    <source>
        <dbReference type="ARBA" id="ARBA00023242"/>
    </source>
</evidence>
<dbReference type="GO" id="GO:0005730">
    <property type="term" value="C:nucleolus"/>
    <property type="evidence" value="ECO:0007669"/>
    <property type="project" value="UniProtKB-SubCell"/>
</dbReference>
<dbReference type="PANTHER" id="PTHR21738:SF0">
    <property type="entry name" value="RIBOSOMAL RNA PROCESSING PROTEIN 36 HOMOLOG"/>
    <property type="match status" value="1"/>
</dbReference>
<keyword evidence="4 6" id="KW-0698">rRNA processing</keyword>
<evidence type="ECO:0000256" key="6">
    <source>
        <dbReference type="RuleBase" id="RU368027"/>
    </source>
</evidence>
<reference evidence="8 9" key="1">
    <citation type="journal article" date="2014" name="Genome Biol. Evol.">
        <title>The secreted proteins of Achlya hypogyna and Thraustotheca clavata identify the ancestral oomycete secretome and reveal gene acquisitions by horizontal gene transfer.</title>
        <authorList>
            <person name="Misner I."/>
            <person name="Blouin N."/>
            <person name="Leonard G."/>
            <person name="Richards T.A."/>
            <person name="Lane C.E."/>
        </authorList>
    </citation>
    <scope>NUCLEOTIDE SEQUENCE [LARGE SCALE GENOMIC DNA]</scope>
    <source>
        <strain evidence="8 9">ATCC 34112</strain>
    </source>
</reference>
<dbReference type="AlphaFoldDB" id="A0A1V9YU59"/>
<feature type="compositionally biased region" description="Basic and acidic residues" evidence="7">
    <location>
        <begin position="1"/>
        <end position="10"/>
    </location>
</feature>
<evidence type="ECO:0000313" key="9">
    <source>
        <dbReference type="Proteomes" id="UP000243217"/>
    </source>
</evidence>
<organism evidence="8 9">
    <name type="scientific">Thraustotheca clavata</name>
    <dbReference type="NCBI Taxonomy" id="74557"/>
    <lineage>
        <taxon>Eukaryota</taxon>
        <taxon>Sar</taxon>
        <taxon>Stramenopiles</taxon>
        <taxon>Oomycota</taxon>
        <taxon>Saprolegniomycetes</taxon>
        <taxon>Saprolegniales</taxon>
        <taxon>Achlyaceae</taxon>
        <taxon>Thraustotheca</taxon>
    </lineage>
</organism>
<gene>
    <name evidence="8" type="ORF">THRCLA_22709</name>
</gene>
<comment type="caution">
    <text evidence="8">The sequence shown here is derived from an EMBL/GenBank/DDBJ whole genome shotgun (WGS) entry which is preliminary data.</text>
</comment>
<comment type="similarity">
    <text evidence="2 6">Belongs to the RRP36 family.</text>
</comment>
<dbReference type="GO" id="GO:0030686">
    <property type="term" value="C:90S preribosome"/>
    <property type="evidence" value="ECO:0007669"/>
    <property type="project" value="TreeGrafter"/>
</dbReference>
<keyword evidence="9" id="KW-1185">Reference proteome</keyword>
<evidence type="ECO:0000313" key="8">
    <source>
        <dbReference type="EMBL" id="OQR89354.1"/>
    </source>
</evidence>
<feature type="region of interest" description="Disordered" evidence="7">
    <location>
        <begin position="187"/>
        <end position="212"/>
    </location>
</feature>
<feature type="compositionally biased region" description="Basic and acidic residues" evidence="7">
    <location>
        <begin position="114"/>
        <end position="141"/>
    </location>
</feature>
<dbReference type="STRING" id="74557.A0A1V9YU59"/>
<keyword evidence="3 6" id="KW-0690">Ribosome biogenesis</keyword>
<feature type="region of interest" description="Disordered" evidence="7">
    <location>
        <begin position="109"/>
        <end position="156"/>
    </location>
</feature>
<dbReference type="GO" id="GO:0000462">
    <property type="term" value="P:maturation of SSU-rRNA from tricistronic rRNA transcript (SSU-rRNA, 5.8S rRNA, LSU-rRNA)"/>
    <property type="evidence" value="ECO:0007669"/>
    <property type="project" value="TreeGrafter"/>
</dbReference>
<dbReference type="PANTHER" id="PTHR21738">
    <property type="entry name" value="RIBOSOMAL RNA PROCESSING PROTEIN 36 HOMOLOG"/>
    <property type="match status" value="1"/>
</dbReference>
<keyword evidence="6" id="KW-0687">Ribonucleoprotein</keyword>
<keyword evidence="5 6" id="KW-0539">Nucleus</keyword>
<protein>
    <recommendedName>
        <fullName evidence="6">rRNA biogenesis protein RRP36</fullName>
    </recommendedName>
</protein>